<name>A0A081C698_VECG1</name>
<dbReference type="InterPro" id="IPR001387">
    <property type="entry name" value="Cro/C1-type_HTH"/>
</dbReference>
<dbReference type="CDD" id="cd00093">
    <property type="entry name" value="HTH_XRE"/>
    <property type="match status" value="1"/>
</dbReference>
<dbReference type="HOGENOM" id="CLU_371598_0_0_0"/>
<evidence type="ECO:0000313" key="3">
    <source>
        <dbReference type="Proteomes" id="UP000030661"/>
    </source>
</evidence>
<dbReference type="GO" id="GO:0003677">
    <property type="term" value="F:DNA binding"/>
    <property type="evidence" value="ECO:0007669"/>
    <property type="project" value="InterPro"/>
</dbReference>
<protein>
    <recommendedName>
        <fullName evidence="1">HTH cro/C1-type domain-containing protein</fullName>
    </recommendedName>
</protein>
<accession>A0A081C698</accession>
<dbReference type="AlphaFoldDB" id="A0A081C698"/>
<dbReference type="Proteomes" id="UP000030661">
    <property type="component" value="Unassembled WGS sequence"/>
</dbReference>
<dbReference type="PROSITE" id="PS50943">
    <property type="entry name" value="HTH_CROC1"/>
    <property type="match status" value="1"/>
</dbReference>
<gene>
    <name evidence="2" type="ORF">U27_07091</name>
</gene>
<dbReference type="InterPro" id="IPR010982">
    <property type="entry name" value="Lambda_DNA-bd_dom_sf"/>
</dbReference>
<reference evidence="2" key="1">
    <citation type="journal article" date="2015" name="PeerJ">
        <title>First genomic representation of candidate bacterial phylum KSB3 points to enhanced environmental sensing as a trigger of wastewater bulking.</title>
        <authorList>
            <person name="Sekiguchi Y."/>
            <person name="Ohashi A."/>
            <person name="Parks D.H."/>
            <person name="Yamauchi T."/>
            <person name="Tyson G.W."/>
            <person name="Hugenholtz P."/>
        </authorList>
    </citation>
    <scope>NUCLEOTIDE SEQUENCE [LARGE SCALE GENOMIC DNA]</scope>
</reference>
<organism evidence="2">
    <name type="scientific">Vecturithrix granuli</name>
    <dbReference type="NCBI Taxonomy" id="1499967"/>
    <lineage>
        <taxon>Bacteria</taxon>
        <taxon>Candidatus Moduliflexota</taxon>
        <taxon>Candidatus Vecturitrichia</taxon>
        <taxon>Candidatus Vecturitrichales</taxon>
        <taxon>Candidatus Vecturitrichaceae</taxon>
        <taxon>Candidatus Vecturithrix</taxon>
    </lineage>
</organism>
<sequence length="748" mass="86970">MSEFARVLSEIIEHAKQEKVFSLKELAQEAHITSSYLSSLKQSNRKPPAHKTLLKLTDALRQFNVSELDVQRLIDVYNRQHLNYQEERSGLLASLIDEFKEEGNLFERLKHGVQTRGLVLKDQKAQPEDLESNRLHADFVEGDHHAFIVNAIKLLKKAQKSSCKGRRIFITWFHHDLLEDNFNRDREELRDILRSFLWVDSPFQILHLWAGDIAKEITVILDFLVQYIGTSNCFLYEIPYGQHLSEYLVIEDVGFIEARPVLDNRYWIRTVLVDAAQPGQAAELAIVIQYLEYLLGPQDIRKPLVQTNASPGKFSVTPGLQKLIDVEKCNLKTEELLIKSSFSGRYRPVELIRLLLEVSGVSDEMIETFVTQHQERVLVLEKRIESGKDRSIHERGFLKKEFQQIFRNLALTSLTSQSNVLEAELLKKQIIGMLRALKRNPNFHFALADQEYLIRMTVSGDTAFLSFDPPGAQYEPPFKRDDLLVRAWTDHPDVVYQLRHEFHARWKAIDPRWRTDNENGRQNVVDFLVAEPLKALLDANVAEQHLCPFMCELIDQASYLDTEAFIREVYTHEQVAQEIFMLSHHLPLMTIPPDIAPWDPRSSMRTRQILFQALLQDITRIRLIIPQNVCEEYWETGQYKTYTFHREWIRQHFRYLHDLLLKYPGKMTVELIQQPEIGPVNVEVMNGEWVILEKTVMAGDCGGIILHDKQLAEKLMAYIDRNLLATCPPQFKDSANLITWLEELTIDN</sequence>
<evidence type="ECO:0000259" key="1">
    <source>
        <dbReference type="PROSITE" id="PS50943"/>
    </source>
</evidence>
<proteinExistence type="predicted"/>
<keyword evidence="3" id="KW-1185">Reference proteome</keyword>
<feature type="domain" description="HTH cro/C1-type" evidence="1">
    <location>
        <begin position="12"/>
        <end position="68"/>
    </location>
</feature>
<dbReference type="EMBL" id="DF820471">
    <property type="protein sequence ID" value="GAK60103.1"/>
    <property type="molecule type" value="Genomic_DNA"/>
</dbReference>
<dbReference type="Gene3D" id="1.10.260.40">
    <property type="entry name" value="lambda repressor-like DNA-binding domains"/>
    <property type="match status" value="1"/>
</dbReference>
<evidence type="ECO:0000313" key="2">
    <source>
        <dbReference type="EMBL" id="GAK60103.1"/>
    </source>
</evidence>